<evidence type="ECO:0000313" key="2">
    <source>
        <dbReference type="Proteomes" id="UP001151760"/>
    </source>
</evidence>
<comment type="caution">
    <text evidence="1">The sequence shown here is derived from an EMBL/GenBank/DDBJ whole genome shotgun (WGS) entry which is preliminary data.</text>
</comment>
<name>A0ABQ4YK30_9ASTR</name>
<sequence length="498" mass="58100">MLDADLVLINEHIFKQYSFYNALIATIDAPEIYMQQFWYTITYDLIAKADYFTIGDHVFEVNANLFRNALSITPKDSNHPFTLPAPKKEIIKFINQLGCSKIIIGRPQLMIVQHFICFNCCGEWSHASMLTLLNSFGKNSNTKSSLRRMTKFPREPYLRNEEQAVDEVINTEEHPPDDAGLNQDRSSIELEYHLEQRYLAFSEQLDWTNPEGDRCPYDLSKPLPLQGPLGHLTILVEFFFNNDLEYLTNGIKERKYATCVTKTKAARYDLKFIEDMIPNYRSPTKVAYNKDPALGISHWGPKRQLFYRSQNAATSPHEVLSHMQILGVIHNLSGDEIVHLVNALCMFTKSIFIKRRVEDVQLGVDSYQKKLNITKPHTQCEGISVKEPYTIFYKPSRVVYLNRNNQKRLMRVDELYKFSDGTLKDVCDNLHDMLHNFKMGYNDAMPKRKWLEKDQERTAEMLKLIDDLLLERRIMRSLECYVGGRLNETNYRLQMRTT</sequence>
<dbReference type="EMBL" id="BQNB010010476">
    <property type="protein sequence ID" value="GJS77811.1"/>
    <property type="molecule type" value="Genomic_DNA"/>
</dbReference>
<accession>A0ABQ4YK30</accession>
<gene>
    <name evidence="1" type="ORF">Tco_0727692</name>
</gene>
<reference evidence="1" key="2">
    <citation type="submission" date="2022-01" db="EMBL/GenBank/DDBJ databases">
        <authorList>
            <person name="Yamashiro T."/>
            <person name="Shiraishi A."/>
            <person name="Satake H."/>
            <person name="Nakayama K."/>
        </authorList>
    </citation>
    <scope>NUCLEOTIDE SEQUENCE</scope>
</reference>
<dbReference type="Proteomes" id="UP001151760">
    <property type="component" value="Unassembled WGS sequence"/>
</dbReference>
<keyword evidence="2" id="KW-1185">Reference proteome</keyword>
<protein>
    <submittedName>
        <fullName evidence="1">Uncharacterized protein</fullName>
    </submittedName>
</protein>
<proteinExistence type="predicted"/>
<evidence type="ECO:0000313" key="1">
    <source>
        <dbReference type="EMBL" id="GJS77811.1"/>
    </source>
</evidence>
<reference evidence="1" key="1">
    <citation type="journal article" date="2022" name="Int. J. Mol. Sci.">
        <title>Draft Genome of Tanacetum Coccineum: Genomic Comparison of Closely Related Tanacetum-Family Plants.</title>
        <authorList>
            <person name="Yamashiro T."/>
            <person name="Shiraishi A."/>
            <person name="Nakayama K."/>
            <person name="Satake H."/>
        </authorList>
    </citation>
    <scope>NUCLEOTIDE SEQUENCE</scope>
</reference>
<organism evidence="1 2">
    <name type="scientific">Tanacetum coccineum</name>
    <dbReference type="NCBI Taxonomy" id="301880"/>
    <lineage>
        <taxon>Eukaryota</taxon>
        <taxon>Viridiplantae</taxon>
        <taxon>Streptophyta</taxon>
        <taxon>Embryophyta</taxon>
        <taxon>Tracheophyta</taxon>
        <taxon>Spermatophyta</taxon>
        <taxon>Magnoliopsida</taxon>
        <taxon>eudicotyledons</taxon>
        <taxon>Gunneridae</taxon>
        <taxon>Pentapetalae</taxon>
        <taxon>asterids</taxon>
        <taxon>campanulids</taxon>
        <taxon>Asterales</taxon>
        <taxon>Asteraceae</taxon>
        <taxon>Asteroideae</taxon>
        <taxon>Anthemideae</taxon>
        <taxon>Anthemidinae</taxon>
        <taxon>Tanacetum</taxon>
    </lineage>
</organism>